<name>A0A7J7NVB5_9MAGN</name>
<keyword evidence="1" id="KW-0175">Coiled coil</keyword>
<dbReference type="EMBL" id="JACGCM010000554">
    <property type="protein sequence ID" value="KAF6170932.1"/>
    <property type="molecule type" value="Genomic_DNA"/>
</dbReference>
<organism evidence="2 3">
    <name type="scientific">Kingdonia uniflora</name>
    <dbReference type="NCBI Taxonomy" id="39325"/>
    <lineage>
        <taxon>Eukaryota</taxon>
        <taxon>Viridiplantae</taxon>
        <taxon>Streptophyta</taxon>
        <taxon>Embryophyta</taxon>
        <taxon>Tracheophyta</taxon>
        <taxon>Spermatophyta</taxon>
        <taxon>Magnoliopsida</taxon>
        <taxon>Ranunculales</taxon>
        <taxon>Circaeasteraceae</taxon>
        <taxon>Kingdonia</taxon>
    </lineage>
</organism>
<accession>A0A7J7NVB5</accession>
<evidence type="ECO:0000313" key="2">
    <source>
        <dbReference type="EMBL" id="KAF6170932.1"/>
    </source>
</evidence>
<dbReference type="AlphaFoldDB" id="A0A7J7NVB5"/>
<proteinExistence type="predicted"/>
<evidence type="ECO:0000256" key="1">
    <source>
        <dbReference type="SAM" id="Coils"/>
    </source>
</evidence>
<keyword evidence="3" id="KW-1185">Reference proteome</keyword>
<feature type="coiled-coil region" evidence="1">
    <location>
        <begin position="35"/>
        <end position="79"/>
    </location>
</feature>
<reference evidence="2 3" key="1">
    <citation type="journal article" date="2020" name="IScience">
        <title>Genome Sequencing of the Endangered Kingdonia uniflora (Circaeasteraceae, Ranunculales) Reveals Potential Mechanisms of Evolutionary Specialization.</title>
        <authorList>
            <person name="Sun Y."/>
            <person name="Deng T."/>
            <person name="Zhang A."/>
            <person name="Moore M.J."/>
            <person name="Landis J.B."/>
            <person name="Lin N."/>
            <person name="Zhang H."/>
            <person name="Zhang X."/>
            <person name="Huang J."/>
            <person name="Zhang X."/>
            <person name="Sun H."/>
            <person name="Wang H."/>
        </authorList>
    </citation>
    <scope>NUCLEOTIDE SEQUENCE [LARGE SCALE GENOMIC DNA]</scope>
    <source>
        <strain evidence="2">TB1705</strain>
        <tissue evidence="2">Leaf</tissue>
    </source>
</reference>
<dbReference type="Proteomes" id="UP000541444">
    <property type="component" value="Unassembled WGS sequence"/>
</dbReference>
<protein>
    <submittedName>
        <fullName evidence="2">Uncharacterized protein</fullName>
    </submittedName>
</protein>
<gene>
    <name evidence="2" type="ORF">GIB67_014749</name>
</gene>
<evidence type="ECO:0000313" key="3">
    <source>
        <dbReference type="Proteomes" id="UP000541444"/>
    </source>
</evidence>
<comment type="caution">
    <text evidence="2">The sequence shown here is derived from an EMBL/GenBank/DDBJ whole genome shotgun (WGS) entry which is preliminary data.</text>
</comment>
<sequence length="96" mass="10963">MPRNERDWYALIESKNQLEEELTMNKGNKATVEGTEDVAKKLKDKEKECDDLKKHVSELDETRQANAKLEAALETLTKTKGIFKEELGAGRRRGKS</sequence>